<protein>
    <recommendedName>
        <fullName evidence="2">UPF0145 protein DFR27_1724</fullName>
    </recommendedName>
</protein>
<evidence type="ECO:0000313" key="3">
    <source>
        <dbReference type="EMBL" id="RMA79284.1"/>
    </source>
</evidence>
<comment type="similarity">
    <text evidence="1 2">Belongs to the UPF0145 family.</text>
</comment>
<keyword evidence="4" id="KW-1185">Reference proteome</keyword>
<dbReference type="HAMAP" id="MF_00338">
    <property type="entry name" value="UPF0145"/>
    <property type="match status" value="1"/>
</dbReference>
<dbReference type="Proteomes" id="UP000267187">
    <property type="component" value="Unassembled WGS sequence"/>
</dbReference>
<dbReference type="OrthoDB" id="9796448at2"/>
<dbReference type="PANTHER" id="PTHR34068">
    <property type="entry name" value="UPF0145 PROTEIN YBJQ"/>
    <property type="match status" value="1"/>
</dbReference>
<gene>
    <name evidence="3" type="ORF">DFR27_1724</name>
</gene>
<dbReference type="InterPro" id="IPR035439">
    <property type="entry name" value="UPF0145_dom_sf"/>
</dbReference>
<evidence type="ECO:0000313" key="4">
    <source>
        <dbReference type="Proteomes" id="UP000267187"/>
    </source>
</evidence>
<reference evidence="3 4" key="1">
    <citation type="submission" date="2018-10" db="EMBL/GenBank/DDBJ databases">
        <title>Genomic Encyclopedia of Type Strains, Phase IV (KMG-IV): sequencing the most valuable type-strain genomes for metagenomic binning, comparative biology and taxonomic classification.</title>
        <authorList>
            <person name="Goeker M."/>
        </authorList>
    </citation>
    <scope>NUCLEOTIDE SEQUENCE [LARGE SCALE GENOMIC DNA]</scope>
    <source>
        <strain evidence="3 4">DSM 25080</strain>
    </source>
</reference>
<dbReference type="InterPro" id="IPR002765">
    <property type="entry name" value="UPF0145_YbjQ-like"/>
</dbReference>
<sequence length="107" mass="11543">MIITTQDQLVGYRIVKTLGLVRGNTIRARHVGNDILAGLRSIVGGEITEYTKMMAESREQALDRMTDEAHQLGANAIVAMRLTTSPVMQGSAELLAYGTAVSVEKAP</sequence>
<accession>A0A3M0A4H0</accession>
<dbReference type="SUPFAM" id="SSF117782">
    <property type="entry name" value="YbjQ-like"/>
    <property type="match status" value="1"/>
</dbReference>
<dbReference type="AlphaFoldDB" id="A0A3M0A4H0"/>
<dbReference type="EMBL" id="REFJ01000004">
    <property type="protein sequence ID" value="RMA79284.1"/>
    <property type="molecule type" value="Genomic_DNA"/>
</dbReference>
<dbReference type="Pfam" id="PF01906">
    <property type="entry name" value="YbjQ_1"/>
    <property type="match status" value="1"/>
</dbReference>
<dbReference type="PANTHER" id="PTHR34068:SF2">
    <property type="entry name" value="UPF0145 PROTEIN SCO3412"/>
    <property type="match status" value="1"/>
</dbReference>
<evidence type="ECO:0000256" key="1">
    <source>
        <dbReference type="ARBA" id="ARBA00010751"/>
    </source>
</evidence>
<comment type="caution">
    <text evidence="3">The sequence shown here is derived from an EMBL/GenBank/DDBJ whole genome shotgun (WGS) entry which is preliminary data.</text>
</comment>
<name>A0A3M0A4H0_9GAMM</name>
<evidence type="ECO:0000256" key="2">
    <source>
        <dbReference type="HAMAP-Rule" id="MF_00338"/>
    </source>
</evidence>
<dbReference type="RefSeq" id="WP_121877046.1">
    <property type="nucleotide sequence ID" value="NZ_REFJ01000004.1"/>
</dbReference>
<dbReference type="Gene3D" id="3.30.110.70">
    <property type="entry name" value="Hypothetical protein apc22750. Chain B"/>
    <property type="match status" value="1"/>
</dbReference>
<proteinExistence type="inferred from homology"/>
<organism evidence="3 4">
    <name type="scientific">Umboniibacter marinipuniceus</name>
    <dbReference type="NCBI Taxonomy" id="569599"/>
    <lineage>
        <taxon>Bacteria</taxon>
        <taxon>Pseudomonadati</taxon>
        <taxon>Pseudomonadota</taxon>
        <taxon>Gammaproteobacteria</taxon>
        <taxon>Cellvibrionales</taxon>
        <taxon>Cellvibrionaceae</taxon>
        <taxon>Umboniibacter</taxon>
    </lineage>
</organism>